<dbReference type="eggNOG" id="ENOG502TIQE">
    <property type="taxonomic scope" value="Eukaryota"/>
</dbReference>
<feature type="compositionally biased region" description="Polar residues" evidence="1">
    <location>
        <begin position="29"/>
        <end position="48"/>
    </location>
</feature>
<dbReference type="Proteomes" id="UP000008281">
    <property type="component" value="Unassembled WGS sequence"/>
</dbReference>
<feature type="region of interest" description="Disordered" evidence="1">
    <location>
        <begin position="104"/>
        <end position="123"/>
    </location>
</feature>
<dbReference type="AlphaFoldDB" id="E3LIE0"/>
<dbReference type="PANTHER" id="PTHR22921:SF27">
    <property type="entry name" value="C2H2-TYPE DOMAIN-CONTAINING PROTEIN-RELATED"/>
    <property type="match status" value="1"/>
</dbReference>
<dbReference type="EMBL" id="DS268409">
    <property type="protein sequence ID" value="EFO95368.1"/>
    <property type="molecule type" value="Genomic_DNA"/>
</dbReference>
<dbReference type="PANTHER" id="PTHR22921">
    <property type="entry name" value="PROTEIN CBG20088-RELATED"/>
    <property type="match status" value="1"/>
</dbReference>
<feature type="compositionally biased region" description="Polar residues" evidence="1">
    <location>
        <begin position="113"/>
        <end position="123"/>
    </location>
</feature>
<organism evidence="3">
    <name type="scientific">Caenorhabditis remanei</name>
    <name type="common">Caenorhabditis vulgaris</name>
    <dbReference type="NCBI Taxonomy" id="31234"/>
    <lineage>
        <taxon>Eukaryota</taxon>
        <taxon>Metazoa</taxon>
        <taxon>Ecdysozoa</taxon>
        <taxon>Nematoda</taxon>
        <taxon>Chromadorea</taxon>
        <taxon>Rhabditida</taxon>
        <taxon>Rhabditina</taxon>
        <taxon>Rhabditomorpha</taxon>
        <taxon>Rhabditoidea</taxon>
        <taxon>Rhabditidae</taxon>
        <taxon>Peloderinae</taxon>
        <taxon>Caenorhabditis</taxon>
    </lineage>
</organism>
<protein>
    <submittedName>
        <fullName evidence="2">Uncharacterized protein</fullName>
    </submittedName>
</protein>
<dbReference type="HOGENOM" id="CLU_633467_0_0_1"/>
<keyword evidence="3" id="KW-1185">Reference proteome</keyword>
<sequence>MTTRRFREAQHSIRNGPLNISVKTETHSNWATPTTSNRSDTGLFGQTRSKLEQRLEQRKRRWEQTGNNSDDDMEHMGSMDMPQAESGRRRSLDMEFEDLDDEFGEPSIEDINAGSSTQHRQFSSQRNRWNAANLMRNCCYEETSGTLLSREHCERNLSNALKSKKGIDFYDILREGSDTRTQSLSFALFMLDRLSRKTQSTNSDSSSPTIIFNYTAAREADTIQELPGGKRILISHLIDSSMCTNWIGKNAVTKAITSILNKIASRDQFFLIYSSPDSDRNTTYPPISDSFVANFANILRLGFQMADTPTSLITLGANVRKTARNLIDKLRRESTRDEVAARLTTFQTNYQDNAFFRSSDEPIEECVVGQEFARAQWKQPRSTRKPVVPEAAHEVKTKSSKSTAVPTRILPRRPTTSTYKK</sequence>
<feature type="region of interest" description="Disordered" evidence="1">
    <location>
        <begin position="29"/>
        <end position="90"/>
    </location>
</feature>
<accession>E3LIE0</accession>
<evidence type="ECO:0000313" key="2">
    <source>
        <dbReference type="EMBL" id="EFO95368.1"/>
    </source>
</evidence>
<proteinExistence type="predicted"/>
<evidence type="ECO:0000313" key="3">
    <source>
        <dbReference type="Proteomes" id="UP000008281"/>
    </source>
</evidence>
<feature type="region of interest" description="Disordered" evidence="1">
    <location>
        <begin position="379"/>
        <end position="421"/>
    </location>
</feature>
<gene>
    <name evidence="2" type="ORF">CRE_09360</name>
</gene>
<reference evidence="2" key="1">
    <citation type="submission" date="2007-07" db="EMBL/GenBank/DDBJ databases">
        <title>PCAP assembly of the Caenorhabditis remanei genome.</title>
        <authorList>
            <consortium name="The Caenorhabditis remanei Sequencing Consortium"/>
            <person name="Wilson R.K."/>
        </authorList>
    </citation>
    <scope>NUCLEOTIDE SEQUENCE [LARGE SCALE GENOMIC DNA]</scope>
    <source>
        <strain evidence="2">PB4641</strain>
    </source>
</reference>
<evidence type="ECO:0000256" key="1">
    <source>
        <dbReference type="SAM" id="MobiDB-lite"/>
    </source>
</evidence>
<dbReference type="InParanoid" id="E3LIE0"/>
<dbReference type="OrthoDB" id="5878733at2759"/>
<name>E3LIE0_CAERE</name>